<dbReference type="Pfam" id="PF18701">
    <property type="entry name" value="DUF5641"/>
    <property type="match status" value="1"/>
</dbReference>
<feature type="compositionally biased region" description="Low complexity" evidence="2">
    <location>
        <begin position="164"/>
        <end position="181"/>
    </location>
</feature>
<reference evidence="4 5" key="1">
    <citation type="submission" date="2022-01" db="EMBL/GenBank/DDBJ databases">
        <title>A chromosomal length assembly of Cordylochernes scorpioides.</title>
        <authorList>
            <person name="Zeh D."/>
            <person name="Zeh J."/>
        </authorList>
    </citation>
    <scope>NUCLEOTIDE SEQUENCE [LARGE SCALE GENOMIC DNA]</scope>
    <source>
        <strain evidence="4">IN4F17</strain>
        <tissue evidence="4">Whole Body</tissue>
    </source>
</reference>
<accession>A0ABY6LGD8</accession>
<dbReference type="InterPro" id="IPR001584">
    <property type="entry name" value="Integrase_cat-core"/>
</dbReference>
<feature type="region of interest" description="Disordered" evidence="2">
    <location>
        <begin position="164"/>
        <end position="184"/>
    </location>
</feature>
<dbReference type="InterPro" id="IPR012337">
    <property type="entry name" value="RNaseH-like_sf"/>
</dbReference>
<dbReference type="Gene3D" id="1.10.340.70">
    <property type="match status" value="1"/>
</dbReference>
<dbReference type="SUPFAM" id="SSF53098">
    <property type="entry name" value="Ribonuclease H-like"/>
    <property type="match status" value="1"/>
</dbReference>
<keyword evidence="5" id="KW-1185">Reference proteome</keyword>
<name>A0ABY6LGD8_9ARAC</name>
<feature type="domain" description="Integrase catalytic" evidence="3">
    <location>
        <begin position="347"/>
        <end position="508"/>
    </location>
</feature>
<proteinExistence type="predicted"/>
<dbReference type="Pfam" id="PF17921">
    <property type="entry name" value="Integrase_H2C2"/>
    <property type="match status" value="1"/>
</dbReference>
<dbReference type="PANTHER" id="PTHR37984">
    <property type="entry name" value="PROTEIN CBG26694"/>
    <property type="match status" value="1"/>
</dbReference>
<dbReference type="Gene3D" id="3.30.420.10">
    <property type="entry name" value="Ribonuclease H-like superfamily/Ribonuclease H"/>
    <property type="match status" value="2"/>
</dbReference>
<dbReference type="EMBL" id="CP092880">
    <property type="protein sequence ID" value="UYV79929.1"/>
    <property type="molecule type" value="Genomic_DNA"/>
</dbReference>
<evidence type="ECO:0000256" key="2">
    <source>
        <dbReference type="SAM" id="MobiDB-lite"/>
    </source>
</evidence>
<gene>
    <name evidence="4" type="ORF">LAZ67_18001117</name>
</gene>
<evidence type="ECO:0000259" key="3">
    <source>
        <dbReference type="PROSITE" id="PS50994"/>
    </source>
</evidence>
<protein>
    <recommendedName>
        <fullName evidence="1">RNA-directed DNA polymerase</fullName>
        <ecNumber evidence="1">2.7.7.49</ecNumber>
    </recommendedName>
</protein>
<dbReference type="InterPro" id="IPR036397">
    <property type="entry name" value="RNaseH_sf"/>
</dbReference>
<evidence type="ECO:0000313" key="4">
    <source>
        <dbReference type="EMBL" id="UYV79929.1"/>
    </source>
</evidence>
<dbReference type="Proteomes" id="UP001235939">
    <property type="component" value="Chromosome 18"/>
</dbReference>
<evidence type="ECO:0000256" key="1">
    <source>
        <dbReference type="ARBA" id="ARBA00012493"/>
    </source>
</evidence>
<dbReference type="InterPro" id="IPR041588">
    <property type="entry name" value="Integrase_H2C2"/>
</dbReference>
<organism evidence="4 5">
    <name type="scientific">Cordylochernes scorpioides</name>
    <dbReference type="NCBI Taxonomy" id="51811"/>
    <lineage>
        <taxon>Eukaryota</taxon>
        <taxon>Metazoa</taxon>
        <taxon>Ecdysozoa</taxon>
        <taxon>Arthropoda</taxon>
        <taxon>Chelicerata</taxon>
        <taxon>Arachnida</taxon>
        <taxon>Pseudoscorpiones</taxon>
        <taxon>Cheliferoidea</taxon>
        <taxon>Chernetidae</taxon>
        <taxon>Cordylochernes</taxon>
    </lineage>
</organism>
<dbReference type="PROSITE" id="PS50994">
    <property type="entry name" value="INTEGRASE"/>
    <property type="match status" value="1"/>
</dbReference>
<dbReference type="PANTHER" id="PTHR37984:SF15">
    <property type="entry name" value="INTEGRASE CATALYTIC DOMAIN-CONTAINING PROTEIN"/>
    <property type="match status" value="1"/>
</dbReference>
<dbReference type="InterPro" id="IPR050951">
    <property type="entry name" value="Retrovirus_Pol_polyprotein"/>
</dbReference>
<dbReference type="EC" id="2.7.7.49" evidence="1"/>
<sequence>MWWNPEADTFGFGLRFHKWTRDYIPKLATRSKWCERIEPIRIGDLVFLVDEKPPNMWKHGFISDVRLGKDEQVRMVKFTTKKDGKEVIYERPVSKRNLLLNQEKPSTNAFRAVGARQRGADCTTTNKNIFRPRGFLRNQEMGSAKDNTGTPSASNDLLLMPSTAKPTTPAITAKAPSTKPTRAARRHRLLRQPPRRQATLAPNRWSLRLSAYDYEIRYIKGAQQYAADLLSRNAFCGFLDADTIKIHQNNIPTHPHITQDTNGLHTITRKGVTKILIPETLRSTLLNKIHLEYNHPGISQMSRLISGQYNWSGMSRDIKNHVNSFTTCQLTKQPKGPTYGELGQIPSATKPFDLLSIDTVSGFAKYSNSKTHLHVIVDHMTRYAWAFPSKSTSTLTYIQAIKKVLVYGSPKRLLSDRAPSFTSEKFRRFLIAHGIQPLNTTSNKPQANGLCERLNSTITELSNHINSYPPIDIARQQTYQRTQLKHDKDKQKFDLNHKTPNFEIGDLVLVKVCHHPNTGKLTPYFTGPYIILEIISPNVVRSTMDRRSFKIKLNFSTKQEHLSDVDLHSLPTSLNKGFEVLEHPAYSPDLAPSDYFLFGLLKKELKGKRFDSDEDVQKVVQDFFHTLPKSAYKEGIYKLPER</sequence>
<evidence type="ECO:0000313" key="5">
    <source>
        <dbReference type="Proteomes" id="UP001235939"/>
    </source>
</evidence>
<dbReference type="Pfam" id="PF00665">
    <property type="entry name" value="rve"/>
    <property type="match status" value="1"/>
</dbReference>
<dbReference type="InterPro" id="IPR040676">
    <property type="entry name" value="DUF5641"/>
</dbReference>